<dbReference type="PRINTS" id="PR00315">
    <property type="entry name" value="ELONGATNFCT"/>
</dbReference>
<evidence type="ECO:0000256" key="2">
    <source>
        <dbReference type="ARBA" id="ARBA00023134"/>
    </source>
</evidence>
<gene>
    <name evidence="5" type="primary">typA</name>
    <name evidence="3" type="synonym">bipA</name>
    <name evidence="5" type="ORF">M3I41_02380</name>
</gene>
<dbReference type="CDD" id="cd03710">
    <property type="entry name" value="BipA_TypA_C"/>
    <property type="match status" value="1"/>
</dbReference>
<name>A0A9E7DDB4_9ACTO</name>
<dbReference type="Pfam" id="PF00679">
    <property type="entry name" value="EFG_C"/>
    <property type="match status" value="1"/>
</dbReference>
<dbReference type="PANTHER" id="PTHR42908:SF8">
    <property type="entry name" value="TR-TYPE G DOMAIN-CONTAINING PROTEIN"/>
    <property type="match status" value="1"/>
</dbReference>
<comment type="catalytic activity">
    <reaction evidence="3">
        <text>GTP + H2O = GDP + phosphate + H(+)</text>
        <dbReference type="Rhea" id="RHEA:19669"/>
        <dbReference type="ChEBI" id="CHEBI:15377"/>
        <dbReference type="ChEBI" id="CHEBI:15378"/>
        <dbReference type="ChEBI" id="CHEBI:37565"/>
        <dbReference type="ChEBI" id="CHEBI:43474"/>
        <dbReference type="ChEBI" id="CHEBI:58189"/>
    </reaction>
</comment>
<dbReference type="CDD" id="cd03691">
    <property type="entry name" value="BipA_TypA_II"/>
    <property type="match status" value="1"/>
</dbReference>
<dbReference type="GO" id="GO:0003924">
    <property type="term" value="F:GTPase activity"/>
    <property type="evidence" value="ECO:0007669"/>
    <property type="project" value="UniProtKB-UniRule"/>
</dbReference>
<dbReference type="InterPro" id="IPR035651">
    <property type="entry name" value="BipA_V"/>
</dbReference>
<keyword evidence="2 3" id="KW-0342">GTP-binding</keyword>
<feature type="domain" description="Tr-type G" evidence="4">
    <location>
        <begin position="5"/>
        <end position="229"/>
    </location>
</feature>
<keyword evidence="3" id="KW-0699">rRNA-binding</keyword>
<dbReference type="GO" id="GO:0005525">
    <property type="term" value="F:GTP binding"/>
    <property type="evidence" value="ECO:0007669"/>
    <property type="project" value="UniProtKB-UniRule"/>
</dbReference>
<dbReference type="GO" id="GO:0005829">
    <property type="term" value="C:cytosol"/>
    <property type="evidence" value="ECO:0007669"/>
    <property type="project" value="TreeGrafter"/>
</dbReference>
<dbReference type="Proteomes" id="UP000830236">
    <property type="component" value="Chromosome"/>
</dbReference>
<dbReference type="InterPro" id="IPR000795">
    <property type="entry name" value="T_Tr_GTP-bd_dom"/>
</dbReference>
<dbReference type="FunFam" id="3.30.70.870:FF:000003">
    <property type="entry name" value="GTP-binding protein TypA"/>
    <property type="match status" value="1"/>
</dbReference>
<dbReference type="InterPro" id="IPR000640">
    <property type="entry name" value="EFG_V-like"/>
</dbReference>
<dbReference type="SMART" id="SM00838">
    <property type="entry name" value="EFG_C"/>
    <property type="match status" value="1"/>
</dbReference>
<dbReference type="PROSITE" id="PS00301">
    <property type="entry name" value="G_TR_1"/>
    <property type="match status" value="1"/>
</dbReference>
<dbReference type="InterPro" id="IPR027417">
    <property type="entry name" value="P-loop_NTPase"/>
</dbReference>
<dbReference type="PANTHER" id="PTHR42908">
    <property type="entry name" value="TRANSLATION ELONGATION FACTOR-RELATED"/>
    <property type="match status" value="1"/>
</dbReference>
<dbReference type="SUPFAM" id="SSF50447">
    <property type="entry name" value="Translation proteins"/>
    <property type="match status" value="1"/>
</dbReference>
<dbReference type="InterPro" id="IPR042116">
    <property type="entry name" value="TypA/BipA_C"/>
</dbReference>
<sequence length="636" mass="69739">MTVRQDLRNVAIVAHVDHGKTTLVDGMLWEAGAFGARATEESTGERVMDSGELEREKGITILAKNTAVHYRGPAAKEAGMEDGITINVIDTPGHADFGGEVERGLSMVDGVVLLVDASEGPLPQTRFVLRKALAANLPVILVVNKVDRPDSRLDEVVEESTDLLLSLASDLAEENPDIDIDAVLDVPVIYASAKARRADTVQPADGQLPANDNLEPLFKTIIERIPGPSYDEDAPLQAHVTNLDASPFLGRLALLRIHNGTLRKGQSVGWARHEGDIKQARISELLITEGLERKPAEEAHAGDIVAVAGIEDITIGESLVDLEDPRPLPLIKVDDPAISMTVGINTSPMAGRVKGAKVTARQVKDRLDKELIGNVSIRVLPTSRPDAWEVQGRGELALAILVEQMRREGFELTVGKPQVVTRQVEGKTYEPMERMTIDVPEEHLGVVTQLMAARKGRMETMSNHGAGWVRMEFLVPARGLIGFRSKFLTDTRGTGIASSIAEGYEPWHGVIETRTTGSLISDRSGAVTAYALIRLQDRGTFFVEPTQETYEGQVVGENPRNEDMEVNVVREKQQTNMRSSTAETFENLTPPRKLTLEEALEFAADDECVEVTPEAVRIRKVILNGQERFRTQRRNK</sequence>
<dbReference type="Gene3D" id="3.30.70.870">
    <property type="entry name" value="Elongation Factor G (Translational Gtpase), domain 3"/>
    <property type="match status" value="1"/>
</dbReference>
<dbReference type="FunFam" id="3.30.70.240:FF:000002">
    <property type="entry name" value="GTP-binding protein TypA"/>
    <property type="match status" value="1"/>
</dbReference>
<dbReference type="GO" id="GO:0019843">
    <property type="term" value="F:rRNA binding"/>
    <property type="evidence" value="ECO:0007669"/>
    <property type="project" value="UniProtKB-KW"/>
</dbReference>
<dbReference type="InterPro" id="IPR053905">
    <property type="entry name" value="EF-G-like_DII"/>
</dbReference>
<evidence type="ECO:0000259" key="4">
    <source>
        <dbReference type="PROSITE" id="PS51722"/>
    </source>
</evidence>
<dbReference type="GO" id="GO:1990904">
    <property type="term" value="C:ribonucleoprotein complex"/>
    <property type="evidence" value="ECO:0007669"/>
    <property type="project" value="TreeGrafter"/>
</dbReference>
<proteinExistence type="inferred from homology"/>
<dbReference type="FunFam" id="2.40.50.250:FF:000001">
    <property type="entry name" value="GTP-binding protein TypA"/>
    <property type="match status" value="1"/>
</dbReference>
<dbReference type="PROSITE" id="PS51722">
    <property type="entry name" value="G_TR_2"/>
    <property type="match status" value="1"/>
</dbReference>
<dbReference type="InterPro" id="IPR005225">
    <property type="entry name" value="Small_GTP-bd"/>
</dbReference>
<dbReference type="GO" id="GO:0000049">
    <property type="term" value="F:tRNA binding"/>
    <property type="evidence" value="ECO:0007669"/>
    <property type="project" value="UniProtKB-KW"/>
</dbReference>
<dbReference type="EC" id="3.6.5.-" evidence="3"/>
<feature type="binding site" evidence="3">
    <location>
        <begin position="144"/>
        <end position="147"/>
    </location>
    <ligand>
        <name>GTP</name>
        <dbReference type="ChEBI" id="CHEBI:37565"/>
    </ligand>
</feature>
<dbReference type="Gene3D" id="3.30.70.240">
    <property type="match status" value="1"/>
</dbReference>
<dbReference type="NCBIfam" id="TIGR00231">
    <property type="entry name" value="small_GTP"/>
    <property type="match status" value="1"/>
</dbReference>
<comment type="similarity">
    <text evidence="3">Belongs to the TRAFAC class translation factor GTPase superfamily. Classic translation factor GTPase family. BipA subfamily.</text>
</comment>
<comment type="subunit">
    <text evidence="3">Monomer.</text>
</comment>
<dbReference type="Pfam" id="PF21018">
    <property type="entry name" value="BipA_C"/>
    <property type="match status" value="1"/>
</dbReference>
<evidence type="ECO:0000313" key="5">
    <source>
        <dbReference type="EMBL" id="UQF80145.1"/>
    </source>
</evidence>
<dbReference type="InterPro" id="IPR047041">
    <property type="entry name" value="BipA_GTP-bd_dom"/>
</dbReference>
<keyword evidence="3" id="KW-0820">tRNA-binding</keyword>
<dbReference type="NCBIfam" id="TIGR01394">
    <property type="entry name" value="TypA_BipA"/>
    <property type="match status" value="1"/>
</dbReference>
<dbReference type="GO" id="GO:0000027">
    <property type="term" value="P:ribosomal large subunit assembly"/>
    <property type="evidence" value="ECO:0007669"/>
    <property type="project" value="UniProtKB-UniRule"/>
</dbReference>
<feature type="binding site" evidence="3">
    <location>
        <begin position="17"/>
        <end position="22"/>
    </location>
    <ligand>
        <name>GTP</name>
        <dbReference type="ChEBI" id="CHEBI:37565"/>
    </ligand>
</feature>
<dbReference type="InterPro" id="IPR048876">
    <property type="entry name" value="BipA_C"/>
</dbReference>
<comment type="subcellular location">
    <subcellularLocation>
        <location evidence="3">Cytoplasm</location>
    </subcellularLocation>
    <text evidence="3">Binds to ribosomes.</text>
</comment>
<dbReference type="InterPro" id="IPR035647">
    <property type="entry name" value="EFG_III/V"/>
</dbReference>
<dbReference type="CDD" id="cd01891">
    <property type="entry name" value="TypA_BipA"/>
    <property type="match status" value="1"/>
</dbReference>
<dbReference type="InterPro" id="IPR031157">
    <property type="entry name" value="G_TR_CS"/>
</dbReference>
<dbReference type="AlphaFoldDB" id="A0A9E7DDB4"/>
<dbReference type="Pfam" id="PF00009">
    <property type="entry name" value="GTP_EFTU"/>
    <property type="match status" value="1"/>
</dbReference>
<keyword evidence="3" id="KW-0963">Cytoplasm</keyword>
<dbReference type="Gene3D" id="2.40.30.10">
    <property type="entry name" value="Translation factors"/>
    <property type="match status" value="1"/>
</dbReference>
<evidence type="ECO:0000256" key="3">
    <source>
        <dbReference type="HAMAP-Rule" id="MF_00849"/>
    </source>
</evidence>
<evidence type="ECO:0000256" key="1">
    <source>
        <dbReference type="ARBA" id="ARBA00022741"/>
    </source>
</evidence>
<reference evidence="5" key="1">
    <citation type="submission" date="2022-05" db="EMBL/GenBank/DDBJ databases">
        <title>Using nanopore sequencing to obtain complete genomes from saliva samples.</title>
        <authorList>
            <person name="Baker J.L."/>
        </authorList>
    </citation>
    <scope>NUCLEOTIDE SEQUENCE</scope>
    <source>
        <strain evidence="5">JCVI-JB-Ag32</strain>
    </source>
</reference>
<dbReference type="InterPro" id="IPR006298">
    <property type="entry name" value="BipA"/>
</dbReference>
<dbReference type="KEGG" id="agh:M3I41_02380"/>
<dbReference type="InterPro" id="IPR047042">
    <property type="entry name" value="BipA_II"/>
</dbReference>
<dbReference type="SUPFAM" id="SSF54980">
    <property type="entry name" value="EF-G C-terminal domain-like"/>
    <property type="match status" value="2"/>
</dbReference>
<dbReference type="InterPro" id="IPR009000">
    <property type="entry name" value="Transl_B-barrel_sf"/>
</dbReference>
<comment type="function">
    <text evidence="3">A 50S ribosomal subunit assembly protein with GTPase activity, required for 50S subunit assembly at low temperatures, may also play a role in translation. Binds GTP and analogs. Binds the 70S ribosome between the 30S and 50S subunits, in a similar position as ribosome-bound EF-G; it contacts a number of ribosomal proteins, both rRNAs and the A-site tRNA.</text>
</comment>
<dbReference type="SUPFAM" id="SSF52540">
    <property type="entry name" value="P-loop containing nucleoside triphosphate hydrolases"/>
    <property type="match status" value="1"/>
</dbReference>
<protein>
    <recommendedName>
        <fullName evidence="3">Large ribosomal subunit assembly factor BipA</fullName>
        <ecNumber evidence="3">3.6.5.-</ecNumber>
    </recommendedName>
    <alternativeName>
        <fullName evidence="3">GTP-binding protein BipA</fullName>
    </alternativeName>
</protein>
<keyword evidence="1 3" id="KW-0547">Nucleotide-binding</keyword>
<dbReference type="GO" id="GO:0043022">
    <property type="term" value="F:ribosome binding"/>
    <property type="evidence" value="ECO:0007669"/>
    <property type="project" value="UniProtKB-UniRule"/>
</dbReference>
<dbReference type="Gene3D" id="2.40.50.250">
    <property type="entry name" value="bipa protein"/>
    <property type="match status" value="1"/>
</dbReference>
<organism evidence="5 6">
    <name type="scientific">Actinomyces graevenitzii</name>
    <dbReference type="NCBI Taxonomy" id="55565"/>
    <lineage>
        <taxon>Bacteria</taxon>
        <taxon>Bacillati</taxon>
        <taxon>Actinomycetota</taxon>
        <taxon>Actinomycetes</taxon>
        <taxon>Actinomycetales</taxon>
        <taxon>Actinomycetaceae</taxon>
        <taxon>Actinomyces</taxon>
    </lineage>
</organism>
<dbReference type="EMBL" id="CP097095">
    <property type="protein sequence ID" value="UQF80145.1"/>
    <property type="molecule type" value="Genomic_DNA"/>
</dbReference>
<dbReference type="Pfam" id="PF22042">
    <property type="entry name" value="EF-G_D2"/>
    <property type="match status" value="1"/>
</dbReference>
<evidence type="ECO:0000313" key="6">
    <source>
        <dbReference type="Proteomes" id="UP000830236"/>
    </source>
</evidence>
<keyword evidence="3" id="KW-0694">RNA-binding</keyword>
<accession>A0A9E7DDB4</accession>
<dbReference type="Gene3D" id="3.40.50.300">
    <property type="entry name" value="P-loop containing nucleotide triphosphate hydrolases"/>
    <property type="match status" value="1"/>
</dbReference>
<keyword evidence="3" id="KW-0378">Hydrolase</keyword>
<keyword evidence="3" id="KW-0690">Ribosome biogenesis</keyword>
<dbReference type="HAMAP" id="MF_00849">
    <property type="entry name" value="BipA"/>
    <property type="match status" value="1"/>
</dbReference>